<keyword evidence="11" id="KW-1185">Reference proteome</keyword>
<dbReference type="EMBL" id="JBBMEZ010000038">
    <property type="protein sequence ID" value="MEQ2470779.1"/>
    <property type="molecule type" value="Genomic_DNA"/>
</dbReference>
<evidence type="ECO:0000256" key="4">
    <source>
        <dbReference type="ARBA" id="ARBA00022970"/>
    </source>
</evidence>
<feature type="transmembrane region" description="Helical" evidence="7">
    <location>
        <begin position="474"/>
        <end position="496"/>
    </location>
</feature>
<reference evidence="10 11" key="1">
    <citation type="submission" date="2024-03" db="EMBL/GenBank/DDBJ databases">
        <title>Human intestinal bacterial collection.</title>
        <authorList>
            <person name="Pauvert C."/>
            <person name="Hitch T.C.A."/>
            <person name="Clavel T."/>
        </authorList>
    </citation>
    <scope>NUCLEOTIDE SEQUENCE [LARGE SCALE GENOMIC DNA]</scope>
    <source>
        <strain evidence="10 11">CLA-JM-H38</strain>
    </source>
</reference>
<keyword evidence="6 7" id="KW-0472">Membrane</keyword>
<dbReference type="InterPro" id="IPR043429">
    <property type="entry name" value="ArtM/GltK/GlnP/TcyL/YhdX-like"/>
</dbReference>
<dbReference type="InterPro" id="IPR000515">
    <property type="entry name" value="MetI-like"/>
</dbReference>
<evidence type="ECO:0000256" key="3">
    <source>
        <dbReference type="ARBA" id="ARBA00022692"/>
    </source>
</evidence>
<feature type="chain" id="PRO_5045649934" evidence="8">
    <location>
        <begin position="22"/>
        <end position="508"/>
    </location>
</feature>
<keyword evidence="3 7" id="KW-0812">Transmembrane</keyword>
<feature type="signal peptide" evidence="8">
    <location>
        <begin position="1"/>
        <end position="21"/>
    </location>
</feature>
<dbReference type="Gene3D" id="3.40.190.10">
    <property type="entry name" value="Periplasmic binding protein-like II"/>
    <property type="match status" value="3"/>
</dbReference>
<dbReference type="PROSITE" id="PS50928">
    <property type="entry name" value="ABC_TM1"/>
    <property type="match status" value="1"/>
</dbReference>
<comment type="similarity">
    <text evidence="2">Belongs to the binding-protein-dependent transport system permease family. HisMQ subfamily.</text>
</comment>
<dbReference type="SUPFAM" id="SSF53850">
    <property type="entry name" value="Periplasmic binding protein-like II"/>
    <property type="match status" value="2"/>
</dbReference>
<evidence type="ECO:0000256" key="7">
    <source>
        <dbReference type="RuleBase" id="RU363032"/>
    </source>
</evidence>
<dbReference type="RefSeq" id="WP_117949653.1">
    <property type="nucleotide sequence ID" value="NZ_JBBMEZ010000038.1"/>
</dbReference>
<evidence type="ECO:0000256" key="5">
    <source>
        <dbReference type="ARBA" id="ARBA00022989"/>
    </source>
</evidence>
<feature type="transmembrane region" description="Helical" evidence="7">
    <location>
        <begin position="341"/>
        <end position="369"/>
    </location>
</feature>
<dbReference type="InterPro" id="IPR001638">
    <property type="entry name" value="Solute-binding_3/MltF_N"/>
</dbReference>
<keyword evidence="5 7" id="KW-1133">Transmembrane helix</keyword>
<proteinExistence type="inferred from homology"/>
<feature type="transmembrane region" description="Helical" evidence="7">
    <location>
        <begin position="290"/>
        <end position="320"/>
    </location>
</feature>
<evidence type="ECO:0000313" key="10">
    <source>
        <dbReference type="EMBL" id="MEQ2470779.1"/>
    </source>
</evidence>
<sequence>MKKTVTLLVLISMLFSTVFLFTGCGDSSVKEIKTADDIKGASVGVQTGTTGDTFVSDYEADGTKVMRYSKGADAIVALTQNKIDCVVIDSEPAKEFVKANAGLKILDEPFAEEQYAICISKENHELTEKIDKALAELKDEGVLDKIKSYYIEGNTDTVPYESPKDIKYDGELHMATNAAFPPYEYVEGGEIVGLDPMMATAICDKLGKKLVIDDMEFDSVITAVQTGKDDFGMAGMTDTPERRKNIDFSTSYANTTQVIIVNDSASGSLFGNLGESFKNTFITDNRWQQLLSGLLVTLEITLFAAIIGVIIGFVIALVRATHDIQLDKRKCRSFGDCVLKFFNAICNIYITVIRGTPVVVQLMIMYYIILASVRNGIFAAIIAFGMNSAAYVAEIVRSGIMAVDIGQTEASRSLGFNNRQTMTMVVLPQAIKNVLPALGNEIITLLKETSVAGYVALADITYIGNMIRSRTYEAFFPLITVALIYLVIVLVLSYILRRFERRLKKSER</sequence>
<keyword evidence="4" id="KW-0029">Amino-acid transport</keyword>
<organism evidence="10 11">
    <name type="scientific">Ruminococcoides intestinale</name>
    <dbReference type="NCBI Taxonomy" id="3133162"/>
    <lineage>
        <taxon>Bacteria</taxon>
        <taxon>Bacillati</taxon>
        <taxon>Bacillota</taxon>
        <taxon>Clostridia</taxon>
        <taxon>Eubacteriales</taxon>
        <taxon>Oscillospiraceae</taxon>
        <taxon>Ruminococcoides</taxon>
    </lineage>
</organism>
<dbReference type="SUPFAM" id="SSF161098">
    <property type="entry name" value="MetI-like"/>
    <property type="match status" value="1"/>
</dbReference>
<name>A0ABV1FFU1_9FIRM</name>
<feature type="transmembrane region" description="Helical" evidence="7">
    <location>
        <begin position="451"/>
        <end position="468"/>
    </location>
</feature>
<dbReference type="Gene3D" id="1.10.3720.10">
    <property type="entry name" value="MetI-like"/>
    <property type="match status" value="1"/>
</dbReference>
<dbReference type="CDD" id="cd06261">
    <property type="entry name" value="TM_PBP2"/>
    <property type="match status" value="1"/>
</dbReference>
<dbReference type="PANTHER" id="PTHR30614">
    <property type="entry name" value="MEMBRANE COMPONENT OF AMINO ACID ABC TRANSPORTER"/>
    <property type="match status" value="1"/>
</dbReference>
<evidence type="ECO:0000256" key="8">
    <source>
        <dbReference type="SAM" id="SignalP"/>
    </source>
</evidence>
<protein>
    <submittedName>
        <fullName evidence="10">ABC transporter substrate-binding protein/permease</fullName>
    </submittedName>
</protein>
<dbReference type="Pfam" id="PF00497">
    <property type="entry name" value="SBP_bac_3"/>
    <property type="match status" value="1"/>
</dbReference>
<evidence type="ECO:0000256" key="2">
    <source>
        <dbReference type="ARBA" id="ARBA00010072"/>
    </source>
</evidence>
<evidence type="ECO:0000256" key="6">
    <source>
        <dbReference type="ARBA" id="ARBA00023136"/>
    </source>
</evidence>
<gene>
    <name evidence="10" type="ORF">WMO39_10660</name>
</gene>
<keyword evidence="7" id="KW-0813">Transport</keyword>
<accession>A0ABV1FFU1</accession>
<dbReference type="Proteomes" id="UP001490816">
    <property type="component" value="Unassembled WGS sequence"/>
</dbReference>
<comment type="caution">
    <text evidence="10">The sequence shown here is derived from an EMBL/GenBank/DDBJ whole genome shotgun (WGS) entry which is preliminary data.</text>
</comment>
<dbReference type="Pfam" id="PF00528">
    <property type="entry name" value="BPD_transp_1"/>
    <property type="match status" value="1"/>
</dbReference>
<evidence type="ECO:0000259" key="9">
    <source>
        <dbReference type="PROSITE" id="PS50928"/>
    </source>
</evidence>
<dbReference type="PROSITE" id="PS51257">
    <property type="entry name" value="PROKAR_LIPOPROTEIN"/>
    <property type="match status" value="1"/>
</dbReference>
<dbReference type="PANTHER" id="PTHR30614:SF20">
    <property type="entry name" value="GLUTAMINE TRANSPORT SYSTEM PERMEASE PROTEIN GLNP"/>
    <property type="match status" value="1"/>
</dbReference>
<keyword evidence="8" id="KW-0732">Signal</keyword>
<dbReference type="InterPro" id="IPR035906">
    <property type="entry name" value="MetI-like_sf"/>
</dbReference>
<feature type="domain" description="ABC transmembrane type-1" evidence="9">
    <location>
        <begin position="294"/>
        <end position="496"/>
    </location>
</feature>
<evidence type="ECO:0000256" key="1">
    <source>
        <dbReference type="ARBA" id="ARBA00004141"/>
    </source>
</evidence>
<dbReference type="SMART" id="SM00062">
    <property type="entry name" value="PBPb"/>
    <property type="match status" value="2"/>
</dbReference>
<comment type="subcellular location">
    <subcellularLocation>
        <location evidence="7">Cell membrane</location>
        <topology evidence="7">Multi-pass membrane protein</topology>
    </subcellularLocation>
    <subcellularLocation>
        <location evidence="1">Membrane</location>
        <topology evidence="1">Multi-pass membrane protein</topology>
    </subcellularLocation>
</comment>
<evidence type="ECO:0000313" key="11">
    <source>
        <dbReference type="Proteomes" id="UP001490816"/>
    </source>
</evidence>